<feature type="chain" id="PRO_5022910087" description="Carbohydrate-binding family 6 protein" evidence="3">
    <location>
        <begin position="28"/>
        <end position="741"/>
    </location>
</feature>
<dbReference type="GO" id="GO:0016787">
    <property type="term" value="F:hydrolase activity"/>
    <property type="evidence" value="ECO:0007669"/>
    <property type="project" value="UniProtKB-KW"/>
</dbReference>
<accession>A0A5C5ZB79</accession>
<feature type="region of interest" description="Disordered" evidence="2">
    <location>
        <begin position="714"/>
        <end position="741"/>
    </location>
</feature>
<dbReference type="GO" id="GO:0005975">
    <property type="term" value="P:carbohydrate metabolic process"/>
    <property type="evidence" value="ECO:0007669"/>
    <property type="project" value="UniProtKB-ARBA"/>
</dbReference>
<gene>
    <name evidence="4" type="ORF">CA13_61190</name>
</gene>
<dbReference type="EMBL" id="SJPJ01000001">
    <property type="protein sequence ID" value="TWT84639.1"/>
    <property type="molecule type" value="Genomic_DNA"/>
</dbReference>
<evidence type="ECO:0000313" key="5">
    <source>
        <dbReference type="Proteomes" id="UP000315010"/>
    </source>
</evidence>
<dbReference type="Proteomes" id="UP000315010">
    <property type="component" value="Unassembled WGS sequence"/>
</dbReference>
<evidence type="ECO:0000256" key="2">
    <source>
        <dbReference type="SAM" id="MobiDB-lite"/>
    </source>
</evidence>
<feature type="signal peptide" evidence="3">
    <location>
        <begin position="1"/>
        <end position="27"/>
    </location>
</feature>
<feature type="compositionally biased region" description="Polar residues" evidence="2">
    <location>
        <begin position="729"/>
        <end position="741"/>
    </location>
</feature>
<dbReference type="SUPFAM" id="SSF55545">
    <property type="entry name" value="beta-N-acetylhexosaminidase-like domain"/>
    <property type="match status" value="1"/>
</dbReference>
<sequence precursor="true">MKRKNIAVLSLVALFMPLMCMVGLGHAGETVSITYDASNAMHAFGARDLKQALEATGNQVVGESASFRIAIAQFEPGMGPQSFRIQREGTRGVRIVAGDSVGAMYGALELAEQIGMGGGLDAVHNKARKPYILRRGLKFNIPLDARAPSYDDTGTSAHENIPVMWQWEFWQEFLDAMVRNRYNVLTLWTTHPYPGIVKLPEYPQVNYDDVHVLKQPVDEKGDRHWDKLDVFDPANTKVVKQISLDDKIAFWQKVFQYAEDHGIEIHLFHWNIYTFGAEDKYGITDNGRNEKTIAYIRYCITRFLETYPQVDGIGVAAGEHFDIPKGEREKWLWRTYGLGIMDHHKDHPDRQIGFIFRSLLSNAETIMDTFKDYDAGPFHTDHKYARARVHSTTTSPYLDFEYREGLESVKVPCWLNLRNDDLFVLRWGDPDYVREFMANVPRDLMRWEAGYFMGPDGFVQGREFVHKDPDLSGQLEVDKHWYRFMMFGRLGYDLTLTREFFEQKLEHRFPQADAKLLYETWKASSQIIPQINRFFFRINDSMFSPEGCIARQGFLTVDDSFFKHGPLEGSGILSVQEFADAVLTSKPFDGITPLEVADSLDASANQTLQGVSAMRQQTEPAPKEFLSTLRDLEAMALLGKYYANKIRGAAELAVYRTDPQRRANHQRALAHFKQAVSDWEAYARSATSQYNPQLFSRTHYLDWWKILEDVKKEAQSVQDEEDNPKKPTRQITGPNTKGLSR</sequence>
<keyword evidence="5" id="KW-1185">Reference proteome</keyword>
<name>A0A5C5ZB79_9BACT</name>
<evidence type="ECO:0000256" key="1">
    <source>
        <dbReference type="ARBA" id="ARBA00022801"/>
    </source>
</evidence>
<evidence type="ECO:0000256" key="3">
    <source>
        <dbReference type="SAM" id="SignalP"/>
    </source>
</evidence>
<evidence type="ECO:0000313" key="4">
    <source>
        <dbReference type="EMBL" id="TWT84639.1"/>
    </source>
</evidence>
<dbReference type="Gene3D" id="3.20.20.80">
    <property type="entry name" value="Glycosidases"/>
    <property type="match status" value="1"/>
</dbReference>
<dbReference type="RefSeq" id="WP_146402457.1">
    <property type="nucleotide sequence ID" value="NZ_SJPJ01000001.1"/>
</dbReference>
<organism evidence="4 5">
    <name type="scientific">Novipirellula herctigrandis</name>
    <dbReference type="NCBI Taxonomy" id="2527986"/>
    <lineage>
        <taxon>Bacteria</taxon>
        <taxon>Pseudomonadati</taxon>
        <taxon>Planctomycetota</taxon>
        <taxon>Planctomycetia</taxon>
        <taxon>Pirellulales</taxon>
        <taxon>Pirellulaceae</taxon>
        <taxon>Novipirellula</taxon>
    </lineage>
</organism>
<keyword evidence="3" id="KW-0732">Signal</keyword>
<proteinExistence type="predicted"/>
<dbReference type="AlphaFoldDB" id="A0A5C5ZB79"/>
<dbReference type="OrthoDB" id="99887at2"/>
<evidence type="ECO:0008006" key="6">
    <source>
        <dbReference type="Google" id="ProtNLM"/>
    </source>
</evidence>
<dbReference type="InterPro" id="IPR029018">
    <property type="entry name" value="Hex-like_dom2"/>
</dbReference>
<comment type="caution">
    <text evidence="4">The sequence shown here is derived from an EMBL/GenBank/DDBJ whole genome shotgun (WGS) entry which is preliminary data.</text>
</comment>
<protein>
    <recommendedName>
        <fullName evidence="6">Carbohydrate-binding family 6 protein</fullName>
    </recommendedName>
</protein>
<reference evidence="4 5" key="1">
    <citation type="submission" date="2019-02" db="EMBL/GenBank/DDBJ databases">
        <title>Deep-cultivation of Planctomycetes and their phenomic and genomic characterization uncovers novel biology.</title>
        <authorList>
            <person name="Wiegand S."/>
            <person name="Jogler M."/>
            <person name="Boedeker C."/>
            <person name="Pinto D."/>
            <person name="Vollmers J."/>
            <person name="Rivas-Marin E."/>
            <person name="Kohn T."/>
            <person name="Peeters S.H."/>
            <person name="Heuer A."/>
            <person name="Rast P."/>
            <person name="Oberbeckmann S."/>
            <person name="Bunk B."/>
            <person name="Jeske O."/>
            <person name="Meyerdierks A."/>
            <person name="Storesund J.E."/>
            <person name="Kallscheuer N."/>
            <person name="Luecker S."/>
            <person name="Lage O.M."/>
            <person name="Pohl T."/>
            <person name="Merkel B.J."/>
            <person name="Hornburger P."/>
            <person name="Mueller R.-W."/>
            <person name="Bruemmer F."/>
            <person name="Labrenz M."/>
            <person name="Spormann A.M."/>
            <person name="Op Den Camp H."/>
            <person name="Overmann J."/>
            <person name="Amann R."/>
            <person name="Jetten M.S.M."/>
            <person name="Mascher T."/>
            <person name="Medema M.H."/>
            <person name="Devos D.P."/>
            <person name="Kaster A.-K."/>
            <person name="Ovreas L."/>
            <person name="Rohde M."/>
            <person name="Galperin M.Y."/>
            <person name="Jogler C."/>
        </authorList>
    </citation>
    <scope>NUCLEOTIDE SEQUENCE [LARGE SCALE GENOMIC DNA]</scope>
    <source>
        <strain evidence="4 5">CA13</strain>
    </source>
</reference>
<keyword evidence="1" id="KW-0378">Hydrolase</keyword>